<organism evidence="9 10">
    <name type="scientific">Geodia barretti</name>
    <name type="common">Barrett's horny sponge</name>
    <dbReference type="NCBI Taxonomy" id="519541"/>
    <lineage>
        <taxon>Eukaryota</taxon>
        <taxon>Metazoa</taxon>
        <taxon>Porifera</taxon>
        <taxon>Demospongiae</taxon>
        <taxon>Heteroscleromorpha</taxon>
        <taxon>Tetractinellida</taxon>
        <taxon>Astrophorina</taxon>
        <taxon>Geodiidae</taxon>
        <taxon>Geodia</taxon>
    </lineage>
</organism>
<keyword evidence="10" id="KW-1185">Reference proteome</keyword>
<feature type="coiled-coil region" evidence="5">
    <location>
        <begin position="887"/>
        <end position="923"/>
    </location>
</feature>
<dbReference type="GO" id="GO:0006897">
    <property type="term" value="P:endocytosis"/>
    <property type="evidence" value="ECO:0007669"/>
    <property type="project" value="InterPro"/>
</dbReference>
<evidence type="ECO:0000256" key="4">
    <source>
        <dbReference type="ARBA" id="ARBA00023203"/>
    </source>
</evidence>
<feature type="region of interest" description="Disordered" evidence="6">
    <location>
        <begin position="845"/>
        <end position="881"/>
    </location>
</feature>
<dbReference type="FunFam" id="1.20.1410.10:FF:000006">
    <property type="entry name" value="Huntingtin interacting protein"/>
    <property type="match status" value="1"/>
</dbReference>
<dbReference type="Proteomes" id="UP001174909">
    <property type="component" value="Unassembled WGS sequence"/>
</dbReference>
<keyword evidence="4" id="KW-0009">Actin-binding</keyword>
<name>A0AA35VUM0_GEOBA</name>
<dbReference type="GO" id="GO:0035615">
    <property type="term" value="F:clathrin adaptor activity"/>
    <property type="evidence" value="ECO:0007669"/>
    <property type="project" value="TreeGrafter"/>
</dbReference>
<evidence type="ECO:0000259" key="8">
    <source>
        <dbReference type="PROSITE" id="PS50945"/>
    </source>
</evidence>
<evidence type="ECO:0000256" key="6">
    <source>
        <dbReference type="SAM" id="MobiDB-lite"/>
    </source>
</evidence>
<dbReference type="EMBL" id="CASHTH010000172">
    <property type="protein sequence ID" value="CAI7993003.1"/>
    <property type="molecule type" value="Genomic_DNA"/>
</dbReference>
<gene>
    <name evidence="9" type="ORF">GBAR_LOCUS1168</name>
</gene>
<dbReference type="Gene3D" id="1.25.40.90">
    <property type="match status" value="1"/>
</dbReference>
<feature type="compositionally biased region" description="Polar residues" evidence="6">
    <location>
        <begin position="860"/>
        <end position="877"/>
    </location>
</feature>
<protein>
    <submittedName>
        <fullName evidence="9">Huntingtin-interacting protein 1</fullName>
    </submittedName>
</protein>
<dbReference type="InterPro" id="IPR011417">
    <property type="entry name" value="ANTH_dom"/>
</dbReference>
<feature type="domain" description="ENTH" evidence="7">
    <location>
        <begin position="15"/>
        <end position="143"/>
    </location>
</feature>
<dbReference type="SMART" id="SM00307">
    <property type="entry name" value="ILWEQ"/>
    <property type="match status" value="1"/>
</dbReference>
<evidence type="ECO:0000256" key="2">
    <source>
        <dbReference type="ARBA" id="ARBA00010135"/>
    </source>
</evidence>
<comment type="similarity">
    <text evidence="2">Belongs to the SLA2 family.</text>
</comment>
<accession>A0AA35VUM0</accession>
<evidence type="ECO:0000259" key="7">
    <source>
        <dbReference type="PROSITE" id="PS50942"/>
    </source>
</evidence>
<reference evidence="9" key="1">
    <citation type="submission" date="2023-03" db="EMBL/GenBank/DDBJ databases">
        <authorList>
            <person name="Steffen K."/>
            <person name="Cardenas P."/>
        </authorList>
    </citation>
    <scope>NUCLEOTIDE SEQUENCE</scope>
</reference>
<dbReference type="Pfam" id="PF01608">
    <property type="entry name" value="I_LWEQ"/>
    <property type="match status" value="1"/>
</dbReference>
<dbReference type="InterPro" id="IPR013809">
    <property type="entry name" value="ENTH"/>
</dbReference>
<feature type="compositionally biased region" description="Basic and acidic residues" evidence="6">
    <location>
        <begin position="845"/>
        <end position="858"/>
    </location>
</feature>
<feature type="region of interest" description="Disordered" evidence="6">
    <location>
        <begin position="319"/>
        <end position="352"/>
    </location>
</feature>
<feature type="compositionally biased region" description="Polar residues" evidence="6">
    <location>
        <begin position="327"/>
        <end position="338"/>
    </location>
</feature>
<evidence type="ECO:0000313" key="9">
    <source>
        <dbReference type="EMBL" id="CAI7993003.1"/>
    </source>
</evidence>
<dbReference type="InterPro" id="IPR008942">
    <property type="entry name" value="ENTH_VHS"/>
</dbReference>
<dbReference type="GO" id="GO:0043325">
    <property type="term" value="F:phosphatidylinositol-3,4-bisphosphate binding"/>
    <property type="evidence" value="ECO:0007669"/>
    <property type="project" value="TreeGrafter"/>
</dbReference>
<dbReference type="SUPFAM" id="SSF109885">
    <property type="entry name" value="I/LWEQ domain"/>
    <property type="match status" value="1"/>
</dbReference>
<dbReference type="InterPro" id="IPR035964">
    <property type="entry name" value="I/LWEQ_dom_sf"/>
</dbReference>
<dbReference type="InterPro" id="IPR002558">
    <property type="entry name" value="ILWEQ_dom"/>
</dbReference>
<proteinExistence type="inferred from homology"/>
<evidence type="ECO:0000256" key="1">
    <source>
        <dbReference type="ARBA" id="ARBA00004496"/>
    </source>
</evidence>
<dbReference type="SUPFAM" id="SSF48464">
    <property type="entry name" value="ENTH/VHS domain"/>
    <property type="match status" value="1"/>
</dbReference>
<evidence type="ECO:0000256" key="3">
    <source>
        <dbReference type="ARBA" id="ARBA00022490"/>
    </source>
</evidence>
<dbReference type="Pfam" id="PF07651">
    <property type="entry name" value="ANTH"/>
    <property type="match status" value="2"/>
</dbReference>
<dbReference type="PANTHER" id="PTHR10407">
    <property type="entry name" value="HUNTINGTIN INTERACTING PROTEIN 1"/>
    <property type="match status" value="1"/>
</dbReference>
<dbReference type="AlphaFoldDB" id="A0AA35VUM0"/>
<dbReference type="PROSITE" id="PS50945">
    <property type="entry name" value="I_LWEQ"/>
    <property type="match status" value="1"/>
</dbReference>
<keyword evidence="3" id="KW-0963">Cytoplasm</keyword>
<dbReference type="GO" id="GO:0051015">
    <property type="term" value="F:actin filament binding"/>
    <property type="evidence" value="ECO:0007669"/>
    <property type="project" value="TreeGrafter"/>
</dbReference>
<feature type="domain" description="I/LWEQ" evidence="8">
    <location>
        <begin position="685"/>
        <end position="928"/>
    </location>
</feature>
<dbReference type="GO" id="GO:0032051">
    <property type="term" value="F:clathrin light chain binding"/>
    <property type="evidence" value="ECO:0007669"/>
    <property type="project" value="TreeGrafter"/>
</dbReference>
<dbReference type="GO" id="GO:0080025">
    <property type="term" value="F:phosphatidylinositol-3,5-bisphosphate binding"/>
    <property type="evidence" value="ECO:0007669"/>
    <property type="project" value="TreeGrafter"/>
</dbReference>
<keyword evidence="5" id="KW-0175">Coiled coil</keyword>
<dbReference type="GO" id="GO:0030136">
    <property type="term" value="C:clathrin-coated vesicle"/>
    <property type="evidence" value="ECO:0007669"/>
    <property type="project" value="TreeGrafter"/>
</dbReference>
<feature type="coiled-coil region" evidence="5">
    <location>
        <begin position="416"/>
        <end position="527"/>
    </location>
</feature>
<dbReference type="PANTHER" id="PTHR10407:SF15">
    <property type="entry name" value="HUNTINGTIN INTERACTING PROTEIN 1"/>
    <property type="match status" value="1"/>
</dbReference>
<dbReference type="PROSITE" id="PS50942">
    <property type="entry name" value="ENTH"/>
    <property type="match status" value="1"/>
</dbReference>
<dbReference type="GO" id="GO:0007015">
    <property type="term" value="P:actin filament organization"/>
    <property type="evidence" value="ECO:0007669"/>
    <property type="project" value="TreeGrafter"/>
</dbReference>
<dbReference type="SMART" id="SM00273">
    <property type="entry name" value="ENTH"/>
    <property type="match status" value="1"/>
</dbReference>
<sequence length="941" mass="104567">MSSILGPQRFEVIVDREKFEKDLHETLAKALSSTEAPPKEKHVRNALIATWREKGCASFWRVARQFPVLRSHIVCWKTCFVIHRTFRDGYPDVVKKSAQHLKFLSDVGKHWSHAVAGFAPLNTAYIKVLMLRISFYVKNPEVPANLNLEDKEFKVPTNIDIVLPLYSSFVTSALFHLYAAVITSIDPSRGVTAAQIQCRLAPLIPAIQDSAALYDLVFKLMKALHAVHTICCICGVDCYSSHTRTHAHTHTHTALPADTLSGHRERFNRQYHALRKYFLEASKMKYLQPLVKIPTLSPDPPSFLLPGELIDQQLSRQVVRMPEQEESSLTSLQGSTAREPSPDPPPRRTDEARFNAAFGSPTSESFDFAPPPRKDTRYSVCFTDIAVLVKHCENVLLKKDLESCQKGASVTAEARVNASEERFVKLKEVYSKLRNEHIQLLRTEGEGRKKLQVTTKKVDQVEKKAEEEADRVTQLRAELEEAKAAFEEETAQAAFLREELRKKEMMSIQLEKTQQSLEQQLQEKEQTAPHHDLVVQAVEESESVIRKVLDELKNPDLGGATCSPAFLLGHTKTSLDVIDSVTESFSVYNSDPSSMGKALSSLSTYTHSMCEVVLLGVATSHLAPVEEGKKLEESTQTIGEQCLEYLSVLKREKPGSGTIASAGNALQKTIRGLGRLAGDLVGEAGEGKEEEALGDVVEEELAATSQAVEEAARRIQEMLAKAREGDSGVKLEVNERILDSCTGLMKTIKTLIIRARDLQGEIIAEGMGSNATAYDFYKKNSRWSEGLISAAKQVGWGATVLVDAADKVVQRTGKFEELMVASHDIAASTAQLVAASRVKARPKSEKLKSLKSSSRDVSEATGQVVASTQSGAKVTRQNSKKMDYTNMSLTQAKRLEMESQVKALELEKELEMERTRLAELRKVHYHLAGASEGWEEEIKET</sequence>
<evidence type="ECO:0000313" key="10">
    <source>
        <dbReference type="Proteomes" id="UP001174909"/>
    </source>
</evidence>
<dbReference type="GO" id="GO:0048268">
    <property type="term" value="P:clathrin coat assembly"/>
    <property type="evidence" value="ECO:0007669"/>
    <property type="project" value="TreeGrafter"/>
</dbReference>
<dbReference type="Gene3D" id="1.20.1410.10">
    <property type="entry name" value="I/LWEQ domain"/>
    <property type="match status" value="1"/>
</dbReference>
<dbReference type="GO" id="GO:0030864">
    <property type="term" value="C:cortical actin cytoskeleton"/>
    <property type="evidence" value="ECO:0007669"/>
    <property type="project" value="TreeGrafter"/>
</dbReference>
<dbReference type="InterPro" id="IPR030224">
    <property type="entry name" value="Sla2_fam"/>
</dbReference>
<comment type="subcellular location">
    <subcellularLocation>
        <location evidence="1">Cytoplasm</location>
    </subcellularLocation>
</comment>
<evidence type="ECO:0000256" key="5">
    <source>
        <dbReference type="SAM" id="Coils"/>
    </source>
</evidence>
<comment type="caution">
    <text evidence="9">The sequence shown here is derived from an EMBL/GenBank/DDBJ whole genome shotgun (WGS) entry which is preliminary data.</text>
</comment>